<dbReference type="Pfam" id="PF13489">
    <property type="entry name" value="Methyltransf_23"/>
    <property type="match status" value="1"/>
</dbReference>
<accession>A0A812K5Z8</accession>
<comment type="caution">
    <text evidence="3">The sequence shown here is derived from an EMBL/GenBank/DDBJ whole genome shotgun (WGS) entry which is preliminary data.</text>
</comment>
<protein>
    <recommendedName>
        <fullName evidence="5">Methyltransferase domain-containing protein</fullName>
    </recommendedName>
</protein>
<proteinExistence type="predicted"/>
<name>A0A812K5Z8_9DINO</name>
<sequence length="491" mass="54472">MRARCLFVGTVLLGSAGFWWISESPSFESLRAGVAGSLAEAPRADFAEAARENRSTEPHLAIDGDIRSNDSTISRAEPELLEIAVEPSTSVSQSAADVEPTTSTTPCMEPSLPPALSDADAASLRAAVKKMTKKWGYEEAEKNFKPFKGLRFLDIGMGQGPMGVVAMEAGVQSYWGLDPALCINKPARTRNRRIGRTPSEGECKQLLGPTCKTTCAQYQRCMTAAAEKYGTFPVTGVQIMQAFPGKVILLPGTFETIQPTGLIKRGDFDAAGMFMVSEHLPDNRLVVEGVFQWTKPGQLFYIKHHNYYGFDGHHQELKDPSAFDPKNAAHRGVAFWNHLEPSSWIFNSSDMNRIRLGDLMALVHVYFECAWRANIDLKWAKALDDRPELLQSLERRGFAHAELLVNKWAGSCQRREEALDAPWLASRMWFHPPSNGSYSPRPFPKEFSLKNLECGHSLKKHKQYPLDGILYSPPGRGHRLAKYLSAGPSCP</sequence>
<dbReference type="OrthoDB" id="411125at2759"/>
<dbReference type="Proteomes" id="UP000601435">
    <property type="component" value="Unassembled WGS sequence"/>
</dbReference>
<evidence type="ECO:0000256" key="1">
    <source>
        <dbReference type="SAM" id="MobiDB-lite"/>
    </source>
</evidence>
<dbReference type="EMBL" id="CAJNJA010007195">
    <property type="protein sequence ID" value="CAE7221479.1"/>
    <property type="molecule type" value="Genomic_DNA"/>
</dbReference>
<keyword evidence="2" id="KW-0732">Signal</keyword>
<feature type="compositionally biased region" description="Polar residues" evidence="1">
    <location>
        <begin position="90"/>
        <end position="106"/>
    </location>
</feature>
<dbReference type="Gene3D" id="3.40.50.150">
    <property type="entry name" value="Vaccinia Virus protein VP39"/>
    <property type="match status" value="1"/>
</dbReference>
<dbReference type="InterPro" id="IPR029063">
    <property type="entry name" value="SAM-dependent_MTases_sf"/>
</dbReference>
<evidence type="ECO:0008006" key="5">
    <source>
        <dbReference type="Google" id="ProtNLM"/>
    </source>
</evidence>
<reference evidence="3" key="1">
    <citation type="submission" date="2021-02" db="EMBL/GenBank/DDBJ databases">
        <authorList>
            <person name="Dougan E. K."/>
            <person name="Rhodes N."/>
            <person name="Thang M."/>
            <person name="Chan C."/>
        </authorList>
    </citation>
    <scope>NUCLEOTIDE SEQUENCE</scope>
</reference>
<dbReference type="SUPFAM" id="SSF53335">
    <property type="entry name" value="S-adenosyl-L-methionine-dependent methyltransferases"/>
    <property type="match status" value="1"/>
</dbReference>
<feature type="region of interest" description="Disordered" evidence="1">
    <location>
        <begin position="90"/>
        <end position="116"/>
    </location>
</feature>
<dbReference type="AlphaFoldDB" id="A0A812K5Z8"/>
<evidence type="ECO:0000313" key="4">
    <source>
        <dbReference type="Proteomes" id="UP000601435"/>
    </source>
</evidence>
<keyword evidence="4" id="KW-1185">Reference proteome</keyword>
<evidence type="ECO:0000256" key="2">
    <source>
        <dbReference type="SAM" id="SignalP"/>
    </source>
</evidence>
<organism evidence="3 4">
    <name type="scientific">Symbiodinium necroappetens</name>
    <dbReference type="NCBI Taxonomy" id="1628268"/>
    <lineage>
        <taxon>Eukaryota</taxon>
        <taxon>Sar</taxon>
        <taxon>Alveolata</taxon>
        <taxon>Dinophyceae</taxon>
        <taxon>Suessiales</taxon>
        <taxon>Symbiodiniaceae</taxon>
        <taxon>Symbiodinium</taxon>
    </lineage>
</organism>
<feature type="chain" id="PRO_5032744784" description="Methyltransferase domain-containing protein" evidence="2">
    <location>
        <begin position="18"/>
        <end position="491"/>
    </location>
</feature>
<feature type="signal peptide" evidence="2">
    <location>
        <begin position="1"/>
        <end position="17"/>
    </location>
</feature>
<evidence type="ECO:0000313" key="3">
    <source>
        <dbReference type="EMBL" id="CAE7221479.1"/>
    </source>
</evidence>
<gene>
    <name evidence="3" type="ORF">SNEC2469_LOCUS2853</name>
</gene>